<feature type="non-terminal residue" evidence="1">
    <location>
        <position position="1"/>
    </location>
</feature>
<dbReference type="EMBL" id="ATCN01000938">
    <property type="protein sequence ID" value="EPR78216.1"/>
    <property type="molecule type" value="Genomic_DNA"/>
</dbReference>
<keyword evidence="2" id="KW-1185">Reference proteome</keyword>
<sequence>TFIPTPYAKCIFTDKQRIEDLYNNHDSSITNLNFSRDDEIYLGYLGFNLHVDYMLPDSLNRPELLELFKEYCEIVKYPADELSQYENAINESVIIEKLLENLINYFAKYHEILSSKIKYIYNIIKEYHGGHDRIGDPNRITIEDFYYPATPTCRFIFEKFCEELDKYIVPISILLQKIETTKIYTQILGYE</sequence>
<reference evidence="2" key="1">
    <citation type="journal article" date="2013" name="PLoS Genet.">
        <title>The genome of Spraguea lophii and the basis of host-microsporidian interactions.</title>
        <authorList>
            <person name="Campbell S.E."/>
            <person name="Williams T.A."/>
            <person name="Yousuf A."/>
            <person name="Soanes D.M."/>
            <person name="Paszkiewicz K.H."/>
            <person name="Williams B.A.P."/>
        </authorList>
    </citation>
    <scope>NUCLEOTIDE SEQUENCE [LARGE SCALE GENOMIC DNA]</scope>
    <source>
        <strain evidence="2">42_110</strain>
    </source>
</reference>
<organism evidence="1 2">
    <name type="scientific">Spraguea lophii (strain 42_110)</name>
    <name type="common">Microsporidian parasite</name>
    <dbReference type="NCBI Taxonomy" id="1358809"/>
    <lineage>
        <taxon>Eukaryota</taxon>
        <taxon>Fungi</taxon>
        <taxon>Fungi incertae sedis</taxon>
        <taxon>Microsporidia</taxon>
        <taxon>Spragueidae</taxon>
        <taxon>Spraguea</taxon>
    </lineage>
</organism>
<protein>
    <submittedName>
        <fullName evidence="1">Uncharacterized protein</fullName>
    </submittedName>
</protein>
<dbReference type="Proteomes" id="UP000014978">
    <property type="component" value="Unassembled WGS sequence"/>
</dbReference>
<proteinExistence type="predicted"/>
<dbReference type="HOGENOM" id="CLU_1424742_0_0_1"/>
<comment type="caution">
    <text evidence="1">The sequence shown here is derived from an EMBL/GenBank/DDBJ whole genome shotgun (WGS) entry which is preliminary data.</text>
</comment>
<dbReference type="AlphaFoldDB" id="S7W640"/>
<evidence type="ECO:0000313" key="2">
    <source>
        <dbReference type="Proteomes" id="UP000014978"/>
    </source>
</evidence>
<name>S7W640_SPRLO</name>
<gene>
    <name evidence="1" type="ORF">SLOPH_2487</name>
</gene>
<evidence type="ECO:0000313" key="1">
    <source>
        <dbReference type="EMBL" id="EPR78216.1"/>
    </source>
</evidence>
<feature type="non-terminal residue" evidence="1">
    <location>
        <position position="191"/>
    </location>
</feature>
<dbReference type="InParanoid" id="S7W640"/>
<accession>S7W640</accession>
<dbReference type="VEuPathDB" id="MicrosporidiaDB:SLOPH_2487"/>